<keyword evidence="4" id="KW-0547">Nucleotide-binding</keyword>
<proteinExistence type="predicted"/>
<keyword evidence="2" id="KW-1003">Cell membrane</keyword>
<dbReference type="PANTHER" id="PTHR42781">
    <property type="entry name" value="SPERMIDINE/PUTRESCINE IMPORT ATP-BINDING PROTEIN POTA"/>
    <property type="match status" value="1"/>
</dbReference>
<protein>
    <submittedName>
        <fullName evidence="9">Sulfate/thiosulfate import ATP-binding protein CysA</fullName>
    </submittedName>
</protein>
<evidence type="ECO:0000256" key="1">
    <source>
        <dbReference type="ARBA" id="ARBA00022448"/>
    </source>
</evidence>
<dbReference type="RefSeq" id="WP_146524363.1">
    <property type="nucleotide sequence ID" value="NZ_SJPV01000001.1"/>
</dbReference>
<organism evidence="9 10">
    <name type="scientific">Novipirellula artificiosorum</name>
    <dbReference type="NCBI Taxonomy" id="2528016"/>
    <lineage>
        <taxon>Bacteria</taxon>
        <taxon>Pseudomonadati</taxon>
        <taxon>Planctomycetota</taxon>
        <taxon>Planctomycetia</taxon>
        <taxon>Pirellulales</taxon>
        <taxon>Pirellulaceae</taxon>
        <taxon>Novipirellula</taxon>
    </lineage>
</organism>
<dbReference type="Pfam" id="PF00005">
    <property type="entry name" value="ABC_tran"/>
    <property type="match status" value="1"/>
</dbReference>
<dbReference type="InterPro" id="IPR017871">
    <property type="entry name" value="ABC_transporter-like_CS"/>
</dbReference>
<keyword evidence="10" id="KW-1185">Reference proteome</keyword>
<dbReference type="PROSITE" id="PS50893">
    <property type="entry name" value="ABC_TRANSPORTER_2"/>
    <property type="match status" value="1"/>
</dbReference>
<dbReference type="OrthoDB" id="9790614at2"/>
<dbReference type="EMBL" id="SJPV01000001">
    <property type="protein sequence ID" value="TWU42273.1"/>
    <property type="molecule type" value="Genomic_DNA"/>
</dbReference>
<dbReference type="InterPro" id="IPR003439">
    <property type="entry name" value="ABC_transporter-like_ATP-bd"/>
</dbReference>
<dbReference type="AlphaFoldDB" id="A0A5C6DXV6"/>
<comment type="caution">
    <text evidence="9">The sequence shown here is derived from an EMBL/GenBank/DDBJ whole genome shotgun (WGS) entry which is preliminary data.</text>
</comment>
<evidence type="ECO:0000256" key="7">
    <source>
        <dbReference type="ARBA" id="ARBA00023136"/>
    </source>
</evidence>
<keyword evidence="7" id="KW-0472">Membrane</keyword>
<accession>A0A5C6DXV6</accession>
<dbReference type="InterPro" id="IPR027417">
    <property type="entry name" value="P-loop_NTPase"/>
</dbReference>
<reference evidence="9 10" key="1">
    <citation type="submission" date="2019-02" db="EMBL/GenBank/DDBJ databases">
        <title>Deep-cultivation of Planctomycetes and their phenomic and genomic characterization uncovers novel biology.</title>
        <authorList>
            <person name="Wiegand S."/>
            <person name="Jogler M."/>
            <person name="Boedeker C."/>
            <person name="Pinto D."/>
            <person name="Vollmers J."/>
            <person name="Rivas-Marin E."/>
            <person name="Kohn T."/>
            <person name="Peeters S.H."/>
            <person name="Heuer A."/>
            <person name="Rast P."/>
            <person name="Oberbeckmann S."/>
            <person name="Bunk B."/>
            <person name="Jeske O."/>
            <person name="Meyerdierks A."/>
            <person name="Storesund J.E."/>
            <person name="Kallscheuer N."/>
            <person name="Luecker S."/>
            <person name="Lage O.M."/>
            <person name="Pohl T."/>
            <person name="Merkel B.J."/>
            <person name="Hornburger P."/>
            <person name="Mueller R.-W."/>
            <person name="Bruemmer F."/>
            <person name="Labrenz M."/>
            <person name="Spormann A.M."/>
            <person name="Op Den Camp H."/>
            <person name="Overmann J."/>
            <person name="Amann R."/>
            <person name="Jetten M.S.M."/>
            <person name="Mascher T."/>
            <person name="Medema M.H."/>
            <person name="Devos D.P."/>
            <person name="Kaster A.-K."/>
            <person name="Ovreas L."/>
            <person name="Rohde M."/>
            <person name="Galperin M.Y."/>
            <person name="Jogler C."/>
        </authorList>
    </citation>
    <scope>NUCLEOTIDE SEQUENCE [LARGE SCALE GENOMIC DNA]</scope>
    <source>
        <strain evidence="9 10">Poly41</strain>
    </source>
</reference>
<dbReference type="SMART" id="SM00382">
    <property type="entry name" value="AAA"/>
    <property type="match status" value="1"/>
</dbReference>
<evidence type="ECO:0000259" key="8">
    <source>
        <dbReference type="PROSITE" id="PS50893"/>
    </source>
</evidence>
<dbReference type="SUPFAM" id="SSF52540">
    <property type="entry name" value="P-loop containing nucleoside triphosphate hydrolases"/>
    <property type="match status" value="1"/>
</dbReference>
<dbReference type="InterPro" id="IPR003593">
    <property type="entry name" value="AAA+_ATPase"/>
</dbReference>
<feature type="domain" description="ABC transporter" evidence="8">
    <location>
        <begin position="2"/>
        <end position="229"/>
    </location>
</feature>
<dbReference type="PANTHER" id="PTHR42781:SF1">
    <property type="entry name" value="THIAMINE IMPORT ATP-BINDING PROTEIN THIQ"/>
    <property type="match status" value="1"/>
</dbReference>
<keyword evidence="6" id="KW-1278">Translocase</keyword>
<sequence>MTLVFDCRHRYSSGFVLDARVKTDDRVTAICGPSGSGKTTMLLLIAGLLRPDTGHIRLDEVTLNDTRERICIAPEKRDMGTLFQEHRLFPHLTVKANIEYGMRRRGNGGISMDQLIHTLELDPFVNRYPHSLSGGQKQRVALARAVVSAPRLLLLDEPLTALEPSLHDRITLYIEQVIQTFGIPTLLVSHHRQLVERLADRVIQIEQGTILQSDECVDDDYPLSRSITAS</sequence>
<evidence type="ECO:0000256" key="3">
    <source>
        <dbReference type="ARBA" id="ARBA00022519"/>
    </source>
</evidence>
<evidence type="ECO:0000256" key="6">
    <source>
        <dbReference type="ARBA" id="ARBA00022967"/>
    </source>
</evidence>
<dbReference type="GO" id="GO:0005524">
    <property type="term" value="F:ATP binding"/>
    <property type="evidence" value="ECO:0007669"/>
    <property type="project" value="UniProtKB-KW"/>
</dbReference>
<evidence type="ECO:0000256" key="5">
    <source>
        <dbReference type="ARBA" id="ARBA00022840"/>
    </source>
</evidence>
<name>A0A5C6DXV6_9BACT</name>
<evidence type="ECO:0000256" key="2">
    <source>
        <dbReference type="ARBA" id="ARBA00022475"/>
    </source>
</evidence>
<gene>
    <name evidence="9" type="primary">cysA_1</name>
    <name evidence="9" type="ORF">Poly41_05690</name>
</gene>
<dbReference type="GO" id="GO:0016887">
    <property type="term" value="F:ATP hydrolysis activity"/>
    <property type="evidence" value="ECO:0007669"/>
    <property type="project" value="InterPro"/>
</dbReference>
<keyword evidence="5 9" id="KW-0067">ATP-binding</keyword>
<evidence type="ECO:0000256" key="4">
    <source>
        <dbReference type="ARBA" id="ARBA00022741"/>
    </source>
</evidence>
<dbReference type="PROSITE" id="PS00211">
    <property type="entry name" value="ABC_TRANSPORTER_1"/>
    <property type="match status" value="1"/>
</dbReference>
<keyword evidence="1" id="KW-0813">Transport</keyword>
<keyword evidence="3" id="KW-0997">Cell inner membrane</keyword>
<dbReference type="Gene3D" id="3.40.50.300">
    <property type="entry name" value="P-loop containing nucleotide triphosphate hydrolases"/>
    <property type="match status" value="1"/>
</dbReference>
<dbReference type="Proteomes" id="UP000319143">
    <property type="component" value="Unassembled WGS sequence"/>
</dbReference>
<dbReference type="InterPro" id="IPR050093">
    <property type="entry name" value="ABC_SmlMolc_Importer"/>
</dbReference>
<evidence type="ECO:0000313" key="9">
    <source>
        <dbReference type="EMBL" id="TWU42273.1"/>
    </source>
</evidence>
<evidence type="ECO:0000313" key="10">
    <source>
        <dbReference type="Proteomes" id="UP000319143"/>
    </source>
</evidence>